<dbReference type="Proteomes" id="UP001630127">
    <property type="component" value="Unassembled WGS sequence"/>
</dbReference>
<dbReference type="PANTHER" id="PTHR45811:SF80">
    <property type="entry name" value="COPPER TRANSPORT PROTEIN FAMILY-RELATED"/>
    <property type="match status" value="1"/>
</dbReference>
<evidence type="ECO:0000256" key="2">
    <source>
        <dbReference type="ARBA" id="ARBA00022481"/>
    </source>
</evidence>
<dbReference type="PROSITE" id="PS50846">
    <property type="entry name" value="HMA_2"/>
    <property type="match status" value="1"/>
</dbReference>
<sequence length="172" mass="18779">MKKIVLKLEFHDDKTKQKAMQKVSGLPGVESIAIDAKDKKLTVTGDIDPINIVGKLRKLCHTDIVSVGPAKEPDKKKDEKGDQPKKGGGGDDQKKQGGGDEKKGGGGGGDNKKKESKGEAVKAYPVLPSPPFYQTAYHQQLYPPYQYHHYQQPAPAYYARSAEEDPNSCVIC</sequence>
<evidence type="ECO:0000256" key="6">
    <source>
        <dbReference type="ARBA" id="ARBA00024045"/>
    </source>
</evidence>
<keyword evidence="10" id="KW-1185">Reference proteome</keyword>
<evidence type="ECO:0000313" key="9">
    <source>
        <dbReference type="EMBL" id="KAL3524323.1"/>
    </source>
</evidence>
<keyword evidence="5" id="KW-0636">Prenylation</keyword>
<dbReference type="GO" id="GO:0016020">
    <property type="term" value="C:membrane"/>
    <property type="evidence" value="ECO:0007669"/>
    <property type="project" value="UniProtKB-SubCell"/>
</dbReference>
<comment type="similarity">
    <text evidence="6">Belongs to the HIPP family.</text>
</comment>
<comment type="caution">
    <text evidence="9">The sequence shown here is derived from an EMBL/GenBank/DDBJ whole genome shotgun (WGS) entry which is preliminary data.</text>
</comment>
<keyword evidence="2" id="KW-0488">Methylation</keyword>
<keyword evidence="3" id="KW-0479">Metal-binding</keyword>
<dbReference type="AlphaFoldDB" id="A0ABD2ZYE4"/>
<evidence type="ECO:0000313" key="10">
    <source>
        <dbReference type="Proteomes" id="UP001630127"/>
    </source>
</evidence>
<evidence type="ECO:0000256" key="4">
    <source>
        <dbReference type="ARBA" id="ARBA00023288"/>
    </source>
</evidence>
<dbReference type="EMBL" id="JBJUIK010000007">
    <property type="protein sequence ID" value="KAL3524323.1"/>
    <property type="molecule type" value="Genomic_DNA"/>
</dbReference>
<feature type="compositionally biased region" description="Basic and acidic residues" evidence="7">
    <location>
        <begin position="71"/>
        <end position="120"/>
    </location>
</feature>
<feature type="domain" description="HMA" evidence="8">
    <location>
        <begin position="1"/>
        <end position="68"/>
    </location>
</feature>
<feature type="region of interest" description="Disordered" evidence="7">
    <location>
        <begin position="65"/>
        <end position="125"/>
    </location>
</feature>
<gene>
    <name evidence="9" type="ORF">ACH5RR_017157</name>
</gene>
<dbReference type="Gene3D" id="3.30.70.100">
    <property type="match status" value="1"/>
</dbReference>
<dbReference type="GO" id="GO:0009626">
    <property type="term" value="P:plant-type hypersensitive response"/>
    <property type="evidence" value="ECO:0007669"/>
    <property type="project" value="UniProtKB-KW"/>
</dbReference>
<dbReference type="Pfam" id="PF00403">
    <property type="entry name" value="HMA"/>
    <property type="match status" value="1"/>
</dbReference>
<evidence type="ECO:0000256" key="3">
    <source>
        <dbReference type="ARBA" id="ARBA00022723"/>
    </source>
</evidence>
<dbReference type="GO" id="GO:0046872">
    <property type="term" value="F:metal ion binding"/>
    <property type="evidence" value="ECO:0007669"/>
    <property type="project" value="UniProtKB-KW"/>
</dbReference>
<keyword evidence="4" id="KW-0449">Lipoprotein</keyword>
<accession>A0ABD2ZYE4</accession>
<dbReference type="InterPro" id="IPR006121">
    <property type="entry name" value="HMA_dom"/>
</dbReference>
<evidence type="ECO:0000256" key="5">
    <source>
        <dbReference type="ARBA" id="ARBA00023289"/>
    </source>
</evidence>
<proteinExistence type="inferred from homology"/>
<reference evidence="9 10" key="1">
    <citation type="submission" date="2024-11" db="EMBL/GenBank/DDBJ databases">
        <title>A near-complete genome assembly of Cinchona calisaya.</title>
        <authorList>
            <person name="Lian D.C."/>
            <person name="Zhao X.W."/>
            <person name="Wei L."/>
        </authorList>
    </citation>
    <scope>NUCLEOTIDE SEQUENCE [LARGE SCALE GENOMIC DNA]</scope>
    <source>
        <tissue evidence="9">Nenye</tissue>
    </source>
</reference>
<dbReference type="InterPro" id="IPR051863">
    <property type="entry name" value="HIPP"/>
</dbReference>
<name>A0ABD2ZYE4_9GENT</name>
<dbReference type="SUPFAM" id="SSF55008">
    <property type="entry name" value="HMA, heavy metal-associated domain"/>
    <property type="match status" value="1"/>
</dbReference>
<comment type="subcellular location">
    <subcellularLocation>
        <location evidence="1">Membrane</location>
        <topology evidence="1">Peripheral membrane protein</topology>
    </subcellularLocation>
</comment>
<dbReference type="InterPro" id="IPR036163">
    <property type="entry name" value="HMA_dom_sf"/>
</dbReference>
<evidence type="ECO:0000256" key="7">
    <source>
        <dbReference type="SAM" id="MobiDB-lite"/>
    </source>
</evidence>
<protein>
    <recommendedName>
        <fullName evidence="8">HMA domain-containing protein</fullName>
    </recommendedName>
</protein>
<evidence type="ECO:0000259" key="8">
    <source>
        <dbReference type="PROSITE" id="PS50846"/>
    </source>
</evidence>
<organism evidence="9 10">
    <name type="scientific">Cinchona calisaya</name>
    <dbReference type="NCBI Taxonomy" id="153742"/>
    <lineage>
        <taxon>Eukaryota</taxon>
        <taxon>Viridiplantae</taxon>
        <taxon>Streptophyta</taxon>
        <taxon>Embryophyta</taxon>
        <taxon>Tracheophyta</taxon>
        <taxon>Spermatophyta</taxon>
        <taxon>Magnoliopsida</taxon>
        <taxon>eudicotyledons</taxon>
        <taxon>Gunneridae</taxon>
        <taxon>Pentapetalae</taxon>
        <taxon>asterids</taxon>
        <taxon>lamiids</taxon>
        <taxon>Gentianales</taxon>
        <taxon>Rubiaceae</taxon>
        <taxon>Cinchonoideae</taxon>
        <taxon>Cinchoneae</taxon>
        <taxon>Cinchona</taxon>
    </lineage>
</organism>
<evidence type="ECO:0000256" key="1">
    <source>
        <dbReference type="ARBA" id="ARBA00004170"/>
    </source>
</evidence>
<dbReference type="PANTHER" id="PTHR45811">
    <property type="entry name" value="COPPER TRANSPORT PROTEIN FAMILY-RELATED"/>
    <property type="match status" value="1"/>
</dbReference>